<comment type="pathway">
    <text evidence="1">Porphyrin-containing compound metabolism; siroheme biosynthesis; sirohydrochlorin from precorrin-2: step 1/1.</text>
</comment>
<keyword evidence="4" id="KW-0808">Transferase</keyword>
<reference evidence="14" key="1">
    <citation type="submission" date="2018-05" db="EMBL/GenBank/DDBJ databases">
        <authorList>
            <person name="Lanie J.A."/>
            <person name="Ng W.-L."/>
            <person name="Kazmierczak K.M."/>
            <person name="Andrzejewski T.M."/>
            <person name="Davidsen T.M."/>
            <person name="Wayne K.J."/>
            <person name="Tettelin H."/>
            <person name="Glass J.I."/>
            <person name="Rusch D."/>
            <person name="Podicherti R."/>
            <person name="Tsui H.-C.T."/>
            <person name="Winkler M.E."/>
        </authorList>
    </citation>
    <scope>NUCLEOTIDE SEQUENCE</scope>
</reference>
<evidence type="ECO:0000256" key="3">
    <source>
        <dbReference type="ARBA" id="ARBA00022603"/>
    </source>
</evidence>
<keyword evidence="6" id="KW-0560">Oxidoreductase</keyword>
<dbReference type="NCBIfam" id="NF004790">
    <property type="entry name" value="PRK06136.1"/>
    <property type="match status" value="1"/>
</dbReference>
<dbReference type="GO" id="GO:0051287">
    <property type="term" value="F:NAD binding"/>
    <property type="evidence" value="ECO:0007669"/>
    <property type="project" value="InterPro"/>
</dbReference>
<dbReference type="PANTHER" id="PTHR45790:SF1">
    <property type="entry name" value="SIROHEME SYNTHASE"/>
    <property type="match status" value="1"/>
</dbReference>
<dbReference type="SUPFAM" id="SSF53790">
    <property type="entry name" value="Tetrapyrrole methylase"/>
    <property type="match status" value="1"/>
</dbReference>
<feature type="domain" description="Sirohaem synthase dimerisation" evidence="13">
    <location>
        <begin position="150"/>
        <end position="206"/>
    </location>
</feature>
<dbReference type="Pfam" id="PF00590">
    <property type="entry name" value="TP_methylase"/>
    <property type="match status" value="1"/>
</dbReference>
<dbReference type="InterPro" id="IPR003043">
    <property type="entry name" value="Uropor_MeTrfase_CS"/>
</dbReference>
<dbReference type="UniPathway" id="UPA00262">
    <property type="reaction ID" value="UER00222"/>
</dbReference>
<dbReference type="InterPro" id="IPR036291">
    <property type="entry name" value="NAD(P)-bd_dom_sf"/>
</dbReference>
<dbReference type="NCBIfam" id="NF007922">
    <property type="entry name" value="PRK10637.1"/>
    <property type="match status" value="1"/>
</dbReference>
<dbReference type="Gene3D" id="3.30.160.110">
    <property type="entry name" value="Siroheme synthase, domain 2"/>
    <property type="match status" value="1"/>
</dbReference>
<evidence type="ECO:0000256" key="9">
    <source>
        <dbReference type="ARBA" id="ARBA00023244"/>
    </source>
</evidence>
<dbReference type="Gene3D" id="1.10.8.210">
    <property type="entry name" value="Sirohaem synthase, dimerisation domain"/>
    <property type="match status" value="1"/>
</dbReference>
<dbReference type="Pfam" id="PF10414">
    <property type="entry name" value="CysG_dimeriser"/>
    <property type="match status" value="1"/>
</dbReference>
<dbReference type="InterPro" id="IPR050161">
    <property type="entry name" value="Siro_Cobalamin_biosynth"/>
</dbReference>
<dbReference type="GO" id="GO:0009236">
    <property type="term" value="P:cobalamin biosynthetic process"/>
    <property type="evidence" value="ECO:0007669"/>
    <property type="project" value="UniProtKB-KW"/>
</dbReference>
<name>A0A381Y109_9ZZZZ</name>
<keyword evidence="8" id="KW-0456">Lyase</keyword>
<dbReference type="GO" id="GO:0051266">
    <property type="term" value="F:sirohydrochlorin ferrochelatase activity"/>
    <property type="evidence" value="ECO:0007669"/>
    <property type="project" value="InterPro"/>
</dbReference>
<protein>
    <submittedName>
        <fullName evidence="14">Uncharacterized protein</fullName>
    </submittedName>
</protein>
<dbReference type="SUPFAM" id="SSF75615">
    <property type="entry name" value="Siroheme synthase middle domains-like"/>
    <property type="match status" value="1"/>
</dbReference>
<dbReference type="Gene3D" id="3.30.950.10">
    <property type="entry name" value="Methyltransferase, Cobalt-precorrin-4 Transmethylase, Domain 2"/>
    <property type="match status" value="1"/>
</dbReference>
<dbReference type="InterPro" id="IPR019478">
    <property type="entry name" value="Sirohaem_synthase_dimer_dom"/>
</dbReference>
<evidence type="ECO:0000259" key="12">
    <source>
        <dbReference type="Pfam" id="PF00590"/>
    </source>
</evidence>
<dbReference type="PROSITE" id="PS00840">
    <property type="entry name" value="SUMT_2"/>
    <property type="match status" value="1"/>
</dbReference>
<dbReference type="InterPro" id="IPR014777">
    <property type="entry name" value="4pyrrole_Mease_sub1"/>
</dbReference>
<dbReference type="HAMAP" id="MF_01646">
    <property type="entry name" value="Siroheme_synth"/>
    <property type="match status" value="1"/>
</dbReference>
<dbReference type="InterPro" id="IPR006367">
    <property type="entry name" value="Sirohaem_synthase_N"/>
</dbReference>
<dbReference type="InterPro" id="IPR012409">
    <property type="entry name" value="Sirohaem_synth"/>
</dbReference>
<keyword evidence="5" id="KW-0949">S-adenosyl-L-methionine</keyword>
<evidence type="ECO:0000256" key="10">
    <source>
        <dbReference type="ARBA" id="ARBA00023268"/>
    </source>
</evidence>
<evidence type="ECO:0000256" key="5">
    <source>
        <dbReference type="ARBA" id="ARBA00022691"/>
    </source>
</evidence>
<accession>A0A381Y109</accession>
<evidence type="ECO:0000256" key="7">
    <source>
        <dbReference type="ARBA" id="ARBA00023027"/>
    </source>
</evidence>
<dbReference type="GO" id="GO:0019354">
    <property type="term" value="P:siroheme biosynthetic process"/>
    <property type="evidence" value="ECO:0007669"/>
    <property type="project" value="UniProtKB-UniPathway"/>
</dbReference>
<dbReference type="FunFam" id="3.30.950.10:FF:000001">
    <property type="entry name" value="Siroheme synthase"/>
    <property type="match status" value="1"/>
</dbReference>
<dbReference type="AlphaFoldDB" id="A0A381Y109"/>
<dbReference type="NCBIfam" id="TIGR01470">
    <property type="entry name" value="cysG_Nterm"/>
    <property type="match status" value="1"/>
</dbReference>
<evidence type="ECO:0000256" key="6">
    <source>
        <dbReference type="ARBA" id="ARBA00023002"/>
    </source>
</evidence>
<dbReference type="NCBIfam" id="TIGR01469">
    <property type="entry name" value="cobA_cysG_Cterm"/>
    <property type="match status" value="1"/>
</dbReference>
<keyword evidence="7" id="KW-0520">NAD</keyword>
<evidence type="ECO:0000256" key="2">
    <source>
        <dbReference type="ARBA" id="ARBA00022573"/>
    </source>
</evidence>
<dbReference type="GO" id="GO:0043115">
    <property type="term" value="F:precorrin-2 dehydrogenase activity"/>
    <property type="evidence" value="ECO:0007669"/>
    <property type="project" value="UniProtKB-EC"/>
</dbReference>
<evidence type="ECO:0000256" key="8">
    <source>
        <dbReference type="ARBA" id="ARBA00023239"/>
    </source>
</evidence>
<dbReference type="InterPro" id="IPR014776">
    <property type="entry name" value="4pyrrole_Mease_sub2"/>
</dbReference>
<keyword evidence="10" id="KW-0511">Multifunctional enzyme</keyword>
<dbReference type="Gene3D" id="3.40.1010.10">
    <property type="entry name" value="Cobalt-precorrin-4 Transmethylase, Domain 1"/>
    <property type="match status" value="1"/>
</dbReference>
<keyword evidence="9" id="KW-0627">Porphyrin biosynthesis</keyword>
<evidence type="ECO:0000259" key="13">
    <source>
        <dbReference type="Pfam" id="PF10414"/>
    </source>
</evidence>
<keyword evidence="2" id="KW-0169">Cobalamin biosynthesis</keyword>
<organism evidence="14">
    <name type="scientific">marine metagenome</name>
    <dbReference type="NCBI Taxonomy" id="408172"/>
    <lineage>
        <taxon>unclassified sequences</taxon>
        <taxon>metagenomes</taxon>
        <taxon>ecological metagenomes</taxon>
    </lineage>
</organism>
<dbReference type="InterPro" id="IPR006366">
    <property type="entry name" value="CobA/CysG_C"/>
</dbReference>
<dbReference type="InterPro" id="IPR000878">
    <property type="entry name" value="4pyrrol_Mease"/>
</dbReference>
<evidence type="ECO:0000256" key="1">
    <source>
        <dbReference type="ARBA" id="ARBA00005010"/>
    </source>
</evidence>
<dbReference type="InterPro" id="IPR035996">
    <property type="entry name" value="4pyrrol_Methylase_sf"/>
</dbReference>
<evidence type="ECO:0000256" key="4">
    <source>
        <dbReference type="ARBA" id="ARBA00022679"/>
    </source>
</evidence>
<dbReference type="GO" id="GO:0032259">
    <property type="term" value="P:methylation"/>
    <property type="evidence" value="ECO:0007669"/>
    <property type="project" value="UniProtKB-KW"/>
</dbReference>
<dbReference type="CDD" id="cd11642">
    <property type="entry name" value="SUMT"/>
    <property type="match status" value="1"/>
</dbReference>
<gene>
    <name evidence="14" type="ORF">METZ01_LOCUS123226</name>
</gene>
<feature type="domain" description="Tetrapyrrole methylase" evidence="12">
    <location>
        <begin position="220"/>
        <end position="429"/>
    </location>
</feature>
<evidence type="ECO:0000313" key="14">
    <source>
        <dbReference type="EMBL" id="SVA70372.1"/>
    </source>
</evidence>
<dbReference type="Pfam" id="PF13241">
    <property type="entry name" value="NAD_binding_7"/>
    <property type="match status" value="1"/>
</dbReference>
<dbReference type="SUPFAM" id="SSF51735">
    <property type="entry name" value="NAD(P)-binding Rossmann-fold domains"/>
    <property type="match status" value="1"/>
</dbReference>
<keyword evidence="3" id="KW-0489">Methyltransferase</keyword>
<evidence type="ECO:0000256" key="11">
    <source>
        <dbReference type="ARBA" id="ARBA00047561"/>
    </source>
</evidence>
<dbReference type="GO" id="GO:0004851">
    <property type="term" value="F:uroporphyrin-III C-methyltransferase activity"/>
    <property type="evidence" value="ECO:0007669"/>
    <property type="project" value="InterPro"/>
</dbReference>
<dbReference type="PANTHER" id="PTHR45790">
    <property type="entry name" value="SIROHEME SYNTHASE-RELATED"/>
    <property type="match status" value="1"/>
</dbReference>
<proteinExistence type="inferred from homology"/>
<dbReference type="PIRSF" id="PIRSF036426">
    <property type="entry name" value="Sirohaem_synth"/>
    <property type="match status" value="1"/>
</dbReference>
<dbReference type="Gene3D" id="3.40.50.720">
    <property type="entry name" value="NAD(P)-binding Rossmann-like Domain"/>
    <property type="match status" value="1"/>
</dbReference>
<sequence length="482" mass="52951">MNYLPIFLHLRNAPCLVIGGGDIAYRKIKILLKTGARVTVVAKSANARIKAMAAKKALTLIEDTFVPEQIEGMRLVVAATDDKAVNRQASETAIRQGVPVNVVDQPELCSFIVPSIVDRSPVLIAVGTGGAAPVLSRLLKSRLETLIPAAYGHLANLAGSFRTKAKATFRSTRLRRAFWEQVLQGPIAELVFAGRDEEARNALKELIENPQEDNYQQGEVYLVGAGPGDPDLLTFRALRLMQQADVVLYDRLVAAEIVDLVRRDAERIYVGKARANHRVPQQDINRLLVDLAKQGRRVLRLKGGDPFIFGRGGEEIEDLVRENIPFQVIPGITAASGCASYTGIPLTHRDYAQSCTFVTGHLKGEIIDLDWRMLSRPRQTVVVYMSLTGLELVCQALVKHGSSIDKPAALIQQGTTRNQKVIVGTLGTLPSRVAAENVQPPTLLIIGDVVRLHETLGWYRPESDHQILATETGLRPEPVRED</sequence>
<dbReference type="FunFam" id="3.40.1010.10:FF:000001">
    <property type="entry name" value="Siroheme synthase"/>
    <property type="match status" value="1"/>
</dbReference>
<dbReference type="EMBL" id="UINC01017010">
    <property type="protein sequence ID" value="SVA70372.1"/>
    <property type="molecule type" value="Genomic_DNA"/>
</dbReference>
<dbReference type="InterPro" id="IPR037115">
    <property type="entry name" value="Sirohaem_synt_dimer_dom_sf"/>
</dbReference>
<comment type="catalytic activity">
    <reaction evidence="11">
        <text>precorrin-2 + NAD(+) = sirohydrochlorin + NADH + 2 H(+)</text>
        <dbReference type="Rhea" id="RHEA:15613"/>
        <dbReference type="ChEBI" id="CHEBI:15378"/>
        <dbReference type="ChEBI" id="CHEBI:57540"/>
        <dbReference type="ChEBI" id="CHEBI:57945"/>
        <dbReference type="ChEBI" id="CHEBI:58351"/>
        <dbReference type="ChEBI" id="CHEBI:58827"/>
        <dbReference type="EC" id="1.3.1.76"/>
    </reaction>
</comment>